<dbReference type="HOGENOM" id="CLU_603924_0_0_11"/>
<dbReference type="InterPro" id="IPR037522">
    <property type="entry name" value="HD_GYP_dom"/>
</dbReference>
<dbReference type="SUPFAM" id="SSF109604">
    <property type="entry name" value="HD-domain/PDEase-like"/>
    <property type="match status" value="1"/>
</dbReference>
<evidence type="ECO:0000256" key="1">
    <source>
        <dbReference type="SAM" id="MobiDB-lite"/>
    </source>
</evidence>
<feature type="domain" description="HD-GYP" evidence="3">
    <location>
        <begin position="229"/>
        <end position="429"/>
    </location>
</feature>
<dbReference type="eggNOG" id="COG2206">
    <property type="taxonomic scope" value="Bacteria"/>
</dbReference>
<reference evidence="4 5" key="1">
    <citation type="submission" date="2006-06" db="EMBL/GenBank/DDBJ databases">
        <title>Complete sequence of Rubrobacter xylanophilus DSM 9941.</title>
        <authorList>
            <consortium name="US DOE Joint Genome Institute"/>
            <person name="Copeland A."/>
            <person name="Lucas S."/>
            <person name="Lapidus A."/>
            <person name="Barry K."/>
            <person name="Detter J.C."/>
            <person name="Glavina del Rio T."/>
            <person name="Hammon N."/>
            <person name="Israni S."/>
            <person name="Dalin E."/>
            <person name="Tice H."/>
            <person name="Pitluck S."/>
            <person name="Munk A.C."/>
            <person name="Brettin T."/>
            <person name="Bruce D."/>
            <person name="Han C."/>
            <person name="Tapia R."/>
            <person name="Gilna P."/>
            <person name="Schmutz J."/>
            <person name="Larimer F."/>
            <person name="Land M."/>
            <person name="Hauser L."/>
            <person name="Kyrpides N."/>
            <person name="Lykidis A."/>
            <person name="da Costa M.S."/>
            <person name="Rainey F.A."/>
            <person name="Empadinhas N."/>
            <person name="Jolivet E."/>
            <person name="Battista J.R."/>
            <person name="Richardson P."/>
        </authorList>
    </citation>
    <scope>NUCLEOTIDE SEQUENCE [LARGE SCALE GENOMIC DNA]</scope>
    <source>
        <strain evidence="5">DSM 9941 / NBRC 16129 / PRD-1</strain>
    </source>
</reference>
<dbReference type="KEGG" id="rxy:Rxyl_1017"/>
<evidence type="ECO:0000313" key="5">
    <source>
        <dbReference type="Proteomes" id="UP000006637"/>
    </source>
</evidence>
<accession>Q1AX95</accession>
<dbReference type="PROSITE" id="PS51832">
    <property type="entry name" value="HD_GYP"/>
    <property type="match status" value="1"/>
</dbReference>
<keyword evidence="5" id="KW-1185">Reference proteome</keyword>
<name>Q1AX95_RUBXD</name>
<feature type="transmembrane region" description="Helical" evidence="2">
    <location>
        <begin position="159"/>
        <end position="181"/>
    </location>
</feature>
<dbReference type="PANTHER" id="PTHR43155">
    <property type="entry name" value="CYCLIC DI-GMP PHOSPHODIESTERASE PA4108-RELATED"/>
    <property type="match status" value="1"/>
</dbReference>
<dbReference type="GO" id="GO:0016787">
    <property type="term" value="F:hydrolase activity"/>
    <property type="evidence" value="ECO:0007669"/>
    <property type="project" value="UniProtKB-KW"/>
</dbReference>
<dbReference type="InterPro" id="IPR003607">
    <property type="entry name" value="HD/PDEase_dom"/>
</dbReference>
<feature type="region of interest" description="Disordered" evidence="1">
    <location>
        <begin position="428"/>
        <end position="449"/>
    </location>
</feature>
<keyword evidence="2" id="KW-0812">Transmembrane</keyword>
<organism evidence="4 5">
    <name type="scientific">Rubrobacter xylanophilus (strain DSM 9941 / JCM 11954 / NBRC 16129 / PRD-1)</name>
    <dbReference type="NCBI Taxonomy" id="266117"/>
    <lineage>
        <taxon>Bacteria</taxon>
        <taxon>Bacillati</taxon>
        <taxon>Actinomycetota</taxon>
        <taxon>Rubrobacteria</taxon>
        <taxon>Rubrobacterales</taxon>
        <taxon>Rubrobacteraceae</taxon>
        <taxon>Rubrobacter</taxon>
    </lineage>
</organism>
<dbReference type="Gene3D" id="1.10.3210.10">
    <property type="entry name" value="Hypothetical protein af1432"/>
    <property type="match status" value="1"/>
</dbReference>
<dbReference type="PANTHER" id="PTHR43155:SF2">
    <property type="entry name" value="CYCLIC DI-GMP PHOSPHODIESTERASE PA4108"/>
    <property type="match status" value="1"/>
</dbReference>
<dbReference type="AlphaFoldDB" id="Q1AX95"/>
<dbReference type="EMBL" id="CP000386">
    <property type="protein sequence ID" value="ABG03983.1"/>
    <property type="molecule type" value="Genomic_DNA"/>
</dbReference>
<feature type="transmembrane region" description="Helical" evidence="2">
    <location>
        <begin position="85"/>
        <end position="111"/>
    </location>
</feature>
<feature type="transmembrane region" description="Helical" evidence="2">
    <location>
        <begin position="52"/>
        <end position="73"/>
    </location>
</feature>
<dbReference type="STRING" id="266117.Rxyl_1017"/>
<keyword evidence="4" id="KW-0378">Hydrolase</keyword>
<protein>
    <submittedName>
        <fullName evidence="4">Metal dependent phosphohydrolase</fullName>
    </submittedName>
</protein>
<proteinExistence type="predicted"/>
<dbReference type="Proteomes" id="UP000006637">
    <property type="component" value="Chromosome"/>
</dbReference>
<sequence length="449" mass="45683">MRRSRSTMDVVRSLGPEPPNGASLANGSGALAAFALASCAAWVYWYGMPLSAGFAALAGLFAALLCLTRPFAVPIPGGAAADASVALRALAAVLLGPVWAALACLPYALLLARGGRLHSVYEAGRTAAGVSLAATAFPAVAGAPLAAGAGDPVAAGGGALAAGLAVVSCDAAAAAGLLVFGYGREARRAWREAVLPCLPPDLAGALAAALATAALPLYGPAAVPVLALGVLAGHLLARRARGAGDSKQAALSSGMALGAAILEELGRSDGLARRRAAATAIYAADIAREMGLEPRRVERLRVAAFLCDIGKLGLSGDPSSHPERGARMLEEAGLGELAVWVRYHHERPDGRGHPYGLRGPWIPLEARILAVAEAYAALVVGGPRHPATDFEAARRRLCEGAGTGFDGEVVRAFLRVLDTAPPDYRRAAGPRFAYPPPEAPRGASAHEVV</sequence>
<keyword evidence="2" id="KW-1133">Transmembrane helix</keyword>
<evidence type="ECO:0000259" key="3">
    <source>
        <dbReference type="PROSITE" id="PS51832"/>
    </source>
</evidence>
<feature type="transmembrane region" description="Helical" evidence="2">
    <location>
        <begin position="123"/>
        <end position="147"/>
    </location>
</feature>
<dbReference type="Pfam" id="PF13487">
    <property type="entry name" value="HD_5"/>
    <property type="match status" value="1"/>
</dbReference>
<gene>
    <name evidence="4" type="ordered locus">Rxyl_1017</name>
</gene>
<dbReference type="CDD" id="cd00077">
    <property type="entry name" value="HDc"/>
    <property type="match status" value="1"/>
</dbReference>
<keyword evidence="2" id="KW-0472">Membrane</keyword>
<evidence type="ECO:0000313" key="4">
    <source>
        <dbReference type="EMBL" id="ABG03983.1"/>
    </source>
</evidence>
<evidence type="ECO:0000256" key="2">
    <source>
        <dbReference type="SAM" id="Phobius"/>
    </source>
</evidence>
<feature type="transmembrane region" description="Helical" evidence="2">
    <location>
        <begin position="217"/>
        <end position="237"/>
    </location>
</feature>